<feature type="transmembrane region" description="Helical" evidence="2">
    <location>
        <begin position="420"/>
        <end position="443"/>
    </location>
</feature>
<dbReference type="EMBL" id="GBBK01002430">
    <property type="protein sequence ID" value="JAC22052.1"/>
    <property type="molecule type" value="mRNA"/>
</dbReference>
<dbReference type="InterPro" id="IPR011701">
    <property type="entry name" value="MFS"/>
</dbReference>
<keyword evidence="2" id="KW-0812">Transmembrane</keyword>
<evidence type="ECO:0000313" key="4">
    <source>
        <dbReference type="EMBL" id="JAC22052.1"/>
    </source>
</evidence>
<feature type="domain" description="Major facilitator superfamily (MFS) profile" evidence="3">
    <location>
        <begin position="1"/>
        <end position="446"/>
    </location>
</feature>
<dbReference type="Pfam" id="PF07690">
    <property type="entry name" value="MFS_1"/>
    <property type="match status" value="1"/>
</dbReference>
<keyword evidence="2" id="KW-1133">Transmembrane helix</keyword>
<name>A0A023FKA8_AMBCJ</name>
<protein>
    <submittedName>
        <fullName evidence="4">Putative monocarboxylate transporter</fullName>
    </submittedName>
</protein>
<evidence type="ECO:0000256" key="1">
    <source>
        <dbReference type="ARBA" id="ARBA00004141"/>
    </source>
</evidence>
<dbReference type="AlphaFoldDB" id="A0A023FKA8"/>
<feature type="transmembrane region" description="Helical" evidence="2">
    <location>
        <begin position="116"/>
        <end position="139"/>
    </location>
</feature>
<dbReference type="PROSITE" id="PS50850">
    <property type="entry name" value="MFS"/>
    <property type="match status" value="1"/>
</dbReference>
<sequence>MSSSAGHGQTQPYQDSTRSWLVAVACGWCLFWAMIINRCGGLVFVSIIAEMGATREAASWPFSLLGAVINLSGVVSGVLLKKLPLRAVSLAGSLLTGTGILLCAVFYNVIGITICLGVVCAIGQGLVFPSNAVAINTYFKKYRASGSGISYAGSTLVAFVFPSIIAYMSDEYSLRGMFLVVGALSLHAVAGSLFIRSPEAIANDKQALRNEPVGEASRKTQKRRATEARTKLIATPQDASCRKASVDLGGSSLCREFSFLKRPINYVITFTGVVFTSVQILYNVSLADHAIGQGLPKWQAALLFTCSGAGDIVGRLASGQLSDRKLCHRRDVMATGHAVMAASLLALVYARSAALLGLCTALFGLASGSLIILFSVITVEYLGLETLPLAFSFQSLVCGLVALPRPLLIGYYRDKLGSYAGMYVFLASACLVTSLMWTAECFLKRRAIVKPLNTEEATGKVST</sequence>
<reference evidence="4" key="1">
    <citation type="submission" date="2014-03" db="EMBL/GenBank/DDBJ databases">
        <title>The sialotranscriptome of Amblyomma triste, Amblyomma parvum and Amblyomma cajennense ticks, uncovered by 454-based RNA-seq.</title>
        <authorList>
            <person name="Garcia G.R."/>
            <person name="Gardinassi L.G."/>
            <person name="Ribeiro J.M."/>
            <person name="Anatriello E."/>
            <person name="Ferreira B.R."/>
            <person name="Moreira H.N."/>
            <person name="Mafra C."/>
            <person name="Olegario M.M."/>
            <person name="Szabo P.J."/>
            <person name="Miranda-Santos I.K."/>
            <person name="Maruyama S.R."/>
        </authorList>
    </citation>
    <scope>NUCLEOTIDE SEQUENCE</scope>
    <source>
        <strain evidence="4">Uberlandia</strain>
        <tissue evidence="4">Salivary glands</tissue>
    </source>
</reference>
<dbReference type="InterPro" id="IPR036259">
    <property type="entry name" value="MFS_trans_sf"/>
</dbReference>
<feature type="transmembrane region" description="Helical" evidence="2">
    <location>
        <begin position="87"/>
        <end position="110"/>
    </location>
</feature>
<dbReference type="PANTHER" id="PTHR11360">
    <property type="entry name" value="MONOCARBOXYLATE TRANSPORTER"/>
    <property type="match status" value="1"/>
</dbReference>
<feature type="transmembrane region" description="Helical" evidence="2">
    <location>
        <begin position="60"/>
        <end position="80"/>
    </location>
</feature>
<feature type="transmembrane region" description="Helical" evidence="2">
    <location>
        <begin position="330"/>
        <end position="349"/>
    </location>
</feature>
<dbReference type="Gene3D" id="1.20.1250.20">
    <property type="entry name" value="MFS general substrate transporter like domains"/>
    <property type="match status" value="2"/>
</dbReference>
<feature type="transmembrane region" description="Helical" evidence="2">
    <location>
        <begin position="264"/>
        <end position="286"/>
    </location>
</feature>
<dbReference type="PANTHER" id="PTHR11360:SF303">
    <property type="entry name" value="MAJOR FACILITATOR SUPERFAMILY (MFS) PROFILE DOMAIN-CONTAINING PROTEIN"/>
    <property type="match status" value="1"/>
</dbReference>
<proteinExistence type="evidence at transcript level"/>
<feature type="transmembrane region" description="Helical" evidence="2">
    <location>
        <begin position="151"/>
        <end position="168"/>
    </location>
</feature>
<feature type="transmembrane region" description="Helical" evidence="2">
    <location>
        <begin position="174"/>
        <end position="195"/>
    </location>
</feature>
<organism evidence="4">
    <name type="scientific">Amblyomma cajennense</name>
    <name type="common">Cayenne tick</name>
    <name type="synonym">Acarus cajennensis</name>
    <dbReference type="NCBI Taxonomy" id="34607"/>
    <lineage>
        <taxon>Eukaryota</taxon>
        <taxon>Metazoa</taxon>
        <taxon>Ecdysozoa</taxon>
        <taxon>Arthropoda</taxon>
        <taxon>Chelicerata</taxon>
        <taxon>Arachnida</taxon>
        <taxon>Acari</taxon>
        <taxon>Parasitiformes</taxon>
        <taxon>Ixodida</taxon>
        <taxon>Ixodoidea</taxon>
        <taxon>Ixodidae</taxon>
        <taxon>Amblyomminae</taxon>
        <taxon>Amblyomma</taxon>
    </lineage>
</organism>
<dbReference type="SUPFAM" id="SSF103473">
    <property type="entry name" value="MFS general substrate transporter"/>
    <property type="match status" value="1"/>
</dbReference>
<feature type="transmembrane region" description="Helical" evidence="2">
    <location>
        <begin position="389"/>
        <end position="408"/>
    </location>
</feature>
<evidence type="ECO:0000256" key="2">
    <source>
        <dbReference type="SAM" id="Phobius"/>
    </source>
</evidence>
<comment type="subcellular location">
    <subcellularLocation>
        <location evidence="1">Membrane</location>
        <topology evidence="1">Multi-pass membrane protein</topology>
    </subcellularLocation>
</comment>
<accession>A0A023FKA8</accession>
<dbReference type="GO" id="GO:0008028">
    <property type="term" value="F:monocarboxylic acid transmembrane transporter activity"/>
    <property type="evidence" value="ECO:0007669"/>
    <property type="project" value="TreeGrafter"/>
</dbReference>
<feature type="transmembrane region" description="Helical" evidence="2">
    <location>
        <begin position="20"/>
        <end position="48"/>
    </location>
</feature>
<dbReference type="InterPro" id="IPR020846">
    <property type="entry name" value="MFS_dom"/>
</dbReference>
<evidence type="ECO:0000259" key="3">
    <source>
        <dbReference type="PROSITE" id="PS50850"/>
    </source>
</evidence>
<keyword evidence="2" id="KW-0472">Membrane</keyword>
<dbReference type="InterPro" id="IPR050327">
    <property type="entry name" value="Proton-linked_MCT"/>
</dbReference>
<dbReference type="GO" id="GO:0016020">
    <property type="term" value="C:membrane"/>
    <property type="evidence" value="ECO:0007669"/>
    <property type="project" value="UniProtKB-SubCell"/>
</dbReference>
<feature type="transmembrane region" description="Helical" evidence="2">
    <location>
        <begin position="355"/>
        <end position="377"/>
    </location>
</feature>